<proteinExistence type="predicted"/>
<accession>A0A9W6MM98</accession>
<protein>
    <submittedName>
        <fullName evidence="2">Uncharacterized protein</fullName>
    </submittedName>
</protein>
<reference evidence="2" key="1">
    <citation type="journal article" date="2014" name="Int. J. Syst. Evol. Microbiol.">
        <title>Complete genome sequence of Corynebacterium casei LMG S-19264T (=DSM 44701T), isolated from a smear-ripened cheese.</title>
        <authorList>
            <consortium name="US DOE Joint Genome Institute (JGI-PGF)"/>
            <person name="Walter F."/>
            <person name="Albersmeier A."/>
            <person name="Kalinowski J."/>
            <person name="Ruckert C."/>
        </authorList>
    </citation>
    <scope>NUCLEOTIDE SEQUENCE</scope>
    <source>
        <strain evidence="2">VKM B-1513</strain>
    </source>
</reference>
<evidence type="ECO:0000256" key="1">
    <source>
        <dbReference type="SAM" id="Phobius"/>
    </source>
</evidence>
<feature type="transmembrane region" description="Helical" evidence="1">
    <location>
        <begin position="80"/>
        <end position="98"/>
    </location>
</feature>
<keyword evidence="1" id="KW-0472">Membrane</keyword>
<keyword evidence="1" id="KW-0812">Transmembrane</keyword>
<name>A0A9W6MM98_9PROT</name>
<dbReference type="Proteomes" id="UP001143486">
    <property type="component" value="Unassembled WGS sequence"/>
</dbReference>
<organism evidence="2 3">
    <name type="scientific">Maricaulis virginensis</name>
    <dbReference type="NCBI Taxonomy" id="144022"/>
    <lineage>
        <taxon>Bacteria</taxon>
        <taxon>Pseudomonadati</taxon>
        <taxon>Pseudomonadota</taxon>
        <taxon>Alphaproteobacteria</taxon>
        <taxon>Maricaulales</taxon>
        <taxon>Maricaulaceae</taxon>
        <taxon>Maricaulis</taxon>
    </lineage>
</organism>
<sequence length="123" mass="13003">MLLIAAALTVLIGLYHSIAGEQRLIRPLLTMDTLPRLRGSTDFTRALIRTAWHITTLAWFGLAGILVVMDGQTGAGRTTILGIVAAVFAVSGAAALFFGRGRHPAWLAFLPIAGLSAFAAFQG</sequence>
<comment type="caution">
    <text evidence="2">The sequence shown here is derived from an EMBL/GenBank/DDBJ whole genome shotgun (WGS) entry which is preliminary data.</text>
</comment>
<feature type="transmembrane region" description="Helical" evidence="1">
    <location>
        <begin position="43"/>
        <end position="68"/>
    </location>
</feature>
<gene>
    <name evidence="2" type="ORF">GCM10017621_08030</name>
</gene>
<reference evidence="2" key="2">
    <citation type="submission" date="2023-01" db="EMBL/GenBank/DDBJ databases">
        <authorList>
            <person name="Sun Q."/>
            <person name="Evtushenko L."/>
        </authorList>
    </citation>
    <scope>NUCLEOTIDE SEQUENCE</scope>
    <source>
        <strain evidence="2">VKM B-1513</strain>
    </source>
</reference>
<keyword evidence="1" id="KW-1133">Transmembrane helix</keyword>
<dbReference type="EMBL" id="BSFE01000002">
    <property type="protein sequence ID" value="GLK51295.1"/>
    <property type="molecule type" value="Genomic_DNA"/>
</dbReference>
<keyword evidence="3" id="KW-1185">Reference proteome</keyword>
<dbReference type="AlphaFoldDB" id="A0A9W6MM98"/>
<evidence type="ECO:0000313" key="3">
    <source>
        <dbReference type="Proteomes" id="UP001143486"/>
    </source>
</evidence>
<feature type="transmembrane region" description="Helical" evidence="1">
    <location>
        <begin position="104"/>
        <end position="121"/>
    </location>
</feature>
<dbReference type="RefSeq" id="WP_271185681.1">
    <property type="nucleotide sequence ID" value="NZ_BSFE01000002.1"/>
</dbReference>
<evidence type="ECO:0000313" key="2">
    <source>
        <dbReference type="EMBL" id="GLK51295.1"/>
    </source>
</evidence>